<dbReference type="InterPro" id="IPR012675">
    <property type="entry name" value="Beta-grasp_dom_sf"/>
</dbReference>
<dbReference type="GeneID" id="20713198"/>
<dbReference type="PRINTS" id="PR00326">
    <property type="entry name" value="GTP1OBG"/>
</dbReference>
<dbReference type="InterPro" id="IPR006073">
    <property type="entry name" value="GTP-bd"/>
</dbReference>
<dbReference type="STRING" id="869250.J7M4M4"/>
<dbReference type="Proteomes" id="UP000003786">
    <property type="component" value="Chromosome 1"/>
</dbReference>
<evidence type="ECO:0000256" key="2">
    <source>
        <dbReference type="ARBA" id="ARBA00023134"/>
    </source>
</evidence>
<protein>
    <submittedName>
        <fullName evidence="5">Developmentally regulated GTP-binding protein 1</fullName>
    </submittedName>
</protein>
<dbReference type="eggNOG" id="KOG1487">
    <property type="taxonomic scope" value="Eukaryota"/>
</dbReference>
<dbReference type="GO" id="GO:0003924">
    <property type="term" value="F:GTPase activity"/>
    <property type="evidence" value="ECO:0007669"/>
    <property type="project" value="InterPro"/>
</dbReference>
<dbReference type="NCBIfam" id="TIGR00231">
    <property type="entry name" value="small_GTP"/>
    <property type="match status" value="1"/>
</dbReference>
<proteinExistence type="predicted"/>
<dbReference type="PROSITE" id="PS51710">
    <property type="entry name" value="G_OBG"/>
    <property type="match status" value="1"/>
</dbReference>
<dbReference type="InterPro" id="IPR006074">
    <property type="entry name" value="GTP1-OBG_CS"/>
</dbReference>
<evidence type="ECO:0000313" key="5">
    <source>
        <dbReference type="EMBL" id="BAM38790.1"/>
    </source>
</evidence>
<accession>J7M4M4</accession>
<evidence type="ECO:0000313" key="6">
    <source>
        <dbReference type="Proteomes" id="UP000003786"/>
    </source>
</evidence>
<dbReference type="CDD" id="cd01896">
    <property type="entry name" value="DRG"/>
    <property type="match status" value="1"/>
</dbReference>
<dbReference type="FunFam" id="3.10.20.30:FF:000003">
    <property type="entry name" value="Developmentally-regulated GTP-binding protein 1"/>
    <property type="match status" value="1"/>
</dbReference>
<dbReference type="FunFam" id="3.40.50.300:FF:000740">
    <property type="entry name" value="Putative GTP-binding protein 1"/>
    <property type="match status" value="1"/>
</dbReference>
<keyword evidence="6" id="KW-1185">Reference proteome</keyword>
<dbReference type="InterPro" id="IPR031662">
    <property type="entry name" value="GTP-binding_2"/>
</dbReference>
<dbReference type="PROSITE" id="PS00905">
    <property type="entry name" value="GTP1_OBG"/>
    <property type="match status" value="1"/>
</dbReference>
<dbReference type="KEGG" id="tot:TOT_010000258"/>
<dbReference type="CDD" id="cd17230">
    <property type="entry name" value="TGS_DRG1"/>
    <property type="match status" value="1"/>
</dbReference>
<dbReference type="OrthoDB" id="603at2759"/>
<dbReference type="EMBL" id="AP011946">
    <property type="protein sequence ID" value="BAM38790.1"/>
    <property type="molecule type" value="Genomic_DNA"/>
</dbReference>
<name>J7M4M4_THEOR</name>
<gene>
    <name evidence="5" type="ORF">TOT_010000258</name>
</gene>
<keyword evidence="2" id="KW-0342">GTP-binding</keyword>
<evidence type="ECO:0000259" key="3">
    <source>
        <dbReference type="PROSITE" id="PS51710"/>
    </source>
</evidence>
<dbReference type="PROSITE" id="PS51880">
    <property type="entry name" value="TGS"/>
    <property type="match status" value="1"/>
</dbReference>
<dbReference type="PANTHER" id="PTHR43127">
    <property type="entry name" value="DEVELOPMENTALLY-REGULATED GTP-BINDING PROTEIN 2"/>
    <property type="match status" value="1"/>
</dbReference>
<organism evidence="5 6">
    <name type="scientific">Theileria orientalis strain Shintoku</name>
    <dbReference type="NCBI Taxonomy" id="869250"/>
    <lineage>
        <taxon>Eukaryota</taxon>
        <taxon>Sar</taxon>
        <taxon>Alveolata</taxon>
        <taxon>Apicomplexa</taxon>
        <taxon>Aconoidasida</taxon>
        <taxon>Piroplasmida</taxon>
        <taxon>Theileriidae</taxon>
        <taxon>Theileria</taxon>
    </lineage>
</organism>
<reference evidence="5 6" key="1">
    <citation type="journal article" date="2012" name="MBio">
        <title>Comparative genome analysis of three eukaryotic parasites with differing abilities to transform leukocytes reveals key mediators of Theileria-induced leukocyte transformation.</title>
        <authorList>
            <person name="Hayashida K."/>
            <person name="Hara Y."/>
            <person name="Abe T."/>
            <person name="Yamasaki C."/>
            <person name="Toyoda A."/>
            <person name="Kosuge T."/>
            <person name="Suzuki Y."/>
            <person name="Sato Y."/>
            <person name="Kawashima S."/>
            <person name="Katayama T."/>
            <person name="Wakaguri H."/>
            <person name="Inoue N."/>
            <person name="Homma K."/>
            <person name="Tada-Umezaki M."/>
            <person name="Yagi Y."/>
            <person name="Fujii Y."/>
            <person name="Habara T."/>
            <person name="Kanehisa M."/>
            <person name="Watanabe H."/>
            <person name="Ito K."/>
            <person name="Gojobori T."/>
            <person name="Sugawara H."/>
            <person name="Imanishi T."/>
            <person name="Weir W."/>
            <person name="Gardner M."/>
            <person name="Pain A."/>
            <person name="Shiels B."/>
            <person name="Hattori M."/>
            <person name="Nene V."/>
            <person name="Sugimoto C."/>
        </authorList>
    </citation>
    <scope>NUCLEOTIDE SEQUENCE [LARGE SCALE GENOMIC DNA]</scope>
    <source>
        <strain evidence="5 6">Shintoku</strain>
    </source>
</reference>
<evidence type="ECO:0000259" key="4">
    <source>
        <dbReference type="PROSITE" id="PS51880"/>
    </source>
</evidence>
<dbReference type="OMA" id="SAKHPGQ"/>
<dbReference type="Gene3D" id="6.10.140.1070">
    <property type="match status" value="2"/>
</dbReference>
<dbReference type="SUPFAM" id="SSF81271">
    <property type="entry name" value="TGS-like"/>
    <property type="match status" value="1"/>
</dbReference>
<dbReference type="Pfam" id="PF16897">
    <property type="entry name" value="MMR_HSR1_Xtn"/>
    <property type="match status" value="1"/>
</dbReference>
<dbReference type="AlphaFoldDB" id="J7M4M4"/>
<feature type="domain" description="TGS" evidence="4">
    <location>
        <begin position="289"/>
        <end position="365"/>
    </location>
</feature>
<dbReference type="InterPro" id="IPR031167">
    <property type="entry name" value="G_OBG"/>
</dbReference>
<dbReference type="InterPro" id="IPR005225">
    <property type="entry name" value="Small_GTP-bd"/>
</dbReference>
<feature type="domain" description="OBG-type G" evidence="3">
    <location>
        <begin position="64"/>
        <end position="289"/>
    </location>
</feature>
<dbReference type="InterPro" id="IPR004095">
    <property type="entry name" value="TGS"/>
</dbReference>
<dbReference type="Gene3D" id="3.10.20.30">
    <property type="match status" value="1"/>
</dbReference>
<dbReference type="Pfam" id="PF01926">
    <property type="entry name" value="MMR_HSR1"/>
    <property type="match status" value="1"/>
</dbReference>
<dbReference type="RefSeq" id="XP_009689091.1">
    <property type="nucleotide sequence ID" value="XM_009690796.1"/>
</dbReference>
<evidence type="ECO:0000256" key="1">
    <source>
        <dbReference type="ARBA" id="ARBA00022741"/>
    </source>
</evidence>
<dbReference type="Pfam" id="PF02824">
    <property type="entry name" value="TGS"/>
    <property type="match status" value="1"/>
</dbReference>
<dbReference type="SUPFAM" id="SSF52540">
    <property type="entry name" value="P-loop containing nucleoside triphosphate hydrolases"/>
    <property type="match status" value="1"/>
</dbReference>
<dbReference type="InterPro" id="IPR027417">
    <property type="entry name" value="P-loop_NTPase"/>
</dbReference>
<dbReference type="InterPro" id="IPR012676">
    <property type="entry name" value="TGS-like"/>
</dbReference>
<keyword evidence="1" id="KW-0547">Nucleotide-binding</keyword>
<dbReference type="GO" id="GO:0005525">
    <property type="term" value="F:GTP binding"/>
    <property type="evidence" value="ECO:0007669"/>
    <property type="project" value="UniProtKB-KW"/>
</dbReference>
<dbReference type="VEuPathDB" id="PiroplasmaDB:TOT_010000258"/>
<sequence length="366" mass="40814">MSIYQKIADIEAEMARTQKNKATNFHLGLLKAKLSKLRAQLIEGGGSKGGGAGEGFDVSKTGDARVGLVGFPSVGKSTLLNKLTGTFSEVADYEFTTLTCVPGVIKYKGSKIQLLDLPGIIEGAKDGKGRGKQVIAVARTCTLILVVLDSSKSMHHKKLLEKEMEGFGIRLNRSPPNITFTRKDKGGVSITHTVPLTNIDEDMIKSICHEYRISNASFVIRCDPTVDDIIDVIEGNRIYIPCLYVMNKIDQITIPELDILSQVPHYVPISAHHEWNLDTLLEMIWKYLDLIRIYTKPRGKIPDYEAPVILKRSNSRVEDFCVRIHKSLLSQFKYALVWGKSAKHNPQKVGKDHFLADQDIVQIVKK</sequence>
<dbReference type="InterPro" id="IPR045001">
    <property type="entry name" value="DRG"/>
</dbReference>